<dbReference type="InterPro" id="IPR051450">
    <property type="entry name" value="Gfo/Idh/MocA_Oxidoreductases"/>
</dbReference>
<dbReference type="Proteomes" id="UP000750711">
    <property type="component" value="Unassembled WGS sequence"/>
</dbReference>
<dbReference type="InterPro" id="IPR000683">
    <property type="entry name" value="Gfo/Idh/MocA-like_OxRdtase_N"/>
</dbReference>
<sequence>MLNAVGPTSNSEKTVPKQPMWELPPPNPPKSKNPPRILIVGAGSRGRAFGRAIYLSTNGCVAAVAEPVDFKRKVFGRNYIWGFEEPREGEQFAGWKEFMEWELQRRERAKRGEEVPEGVDGVFVCTLDELHAEIITGLAPLKLHMLCEKPLATSLQDCLQIHKSLKPEGAASSSSVLFGIGHVLRYSPHNILLRKLLLEDGAIGDIVSVEHTEPVGWWHFSHSYVRYVQIWPVRAPT</sequence>
<feature type="compositionally biased region" description="Polar residues" evidence="1">
    <location>
        <begin position="1"/>
        <end position="13"/>
    </location>
</feature>
<organism evidence="3 4">
    <name type="scientific">Trichoglossum hirsutum</name>
    <dbReference type="NCBI Taxonomy" id="265104"/>
    <lineage>
        <taxon>Eukaryota</taxon>
        <taxon>Fungi</taxon>
        <taxon>Dikarya</taxon>
        <taxon>Ascomycota</taxon>
        <taxon>Pezizomycotina</taxon>
        <taxon>Geoglossomycetes</taxon>
        <taxon>Geoglossales</taxon>
        <taxon>Geoglossaceae</taxon>
        <taxon>Trichoglossum</taxon>
    </lineage>
</organism>
<dbReference type="GO" id="GO:0000166">
    <property type="term" value="F:nucleotide binding"/>
    <property type="evidence" value="ECO:0007669"/>
    <property type="project" value="InterPro"/>
</dbReference>
<evidence type="ECO:0000256" key="1">
    <source>
        <dbReference type="SAM" id="MobiDB-lite"/>
    </source>
</evidence>
<evidence type="ECO:0000313" key="3">
    <source>
        <dbReference type="EMBL" id="KAH0556372.1"/>
    </source>
</evidence>
<name>A0A9P8RLR3_9PEZI</name>
<dbReference type="Gene3D" id="3.40.50.720">
    <property type="entry name" value="NAD(P)-binding Rossmann-like Domain"/>
    <property type="match status" value="1"/>
</dbReference>
<comment type="caution">
    <text evidence="3">The sequence shown here is derived from an EMBL/GenBank/DDBJ whole genome shotgun (WGS) entry which is preliminary data.</text>
</comment>
<gene>
    <name evidence="3" type="ORF">GP486_005707</name>
</gene>
<feature type="compositionally biased region" description="Pro residues" evidence="1">
    <location>
        <begin position="22"/>
        <end position="32"/>
    </location>
</feature>
<dbReference type="InterPro" id="IPR036291">
    <property type="entry name" value="NAD(P)-bd_dom_sf"/>
</dbReference>
<dbReference type="SUPFAM" id="SSF51735">
    <property type="entry name" value="NAD(P)-binding Rossmann-fold domains"/>
    <property type="match status" value="1"/>
</dbReference>
<accession>A0A9P8RLR3</accession>
<evidence type="ECO:0000259" key="2">
    <source>
        <dbReference type="Pfam" id="PF01408"/>
    </source>
</evidence>
<dbReference type="Pfam" id="PF01408">
    <property type="entry name" value="GFO_IDH_MocA"/>
    <property type="match status" value="1"/>
</dbReference>
<dbReference type="EMBL" id="JAGHQM010001123">
    <property type="protein sequence ID" value="KAH0556372.1"/>
    <property type="molecule type" value="Genomic_DNA"/>
</dbReference>
<dbReference type="PANTHER" id="PTHR43377:SF12">
    <property type="entry name" value="BINDING ROSSMANN FOLD OXIDOREDUCTASE, PUTATIVE (AFU_ORTHOLOGUE AFUA_3G11840)-RELATED"/>
    <property type="match status" value="1"/>
</dbReference>
<proteinExistence type="predicted"/>
<reference evidence="3" key="1">
    <citation type="submission" date="2021-03" db="EMBL/GenBank/DDBJ databases">
        <title>Comparative genomics and phylogenomic investigation of the class Geoglossomycetes provide insights into ecological specialization and systematics.</title>
        <authorList>
            <person name="Melie T."/>
            <person name="Pirro S."/>
            <person name="Miller A.N."/>
            <person name="Quandt A."/>
        </authorList>
    </citation>
    <scope>NUCLEOTIDE SEQUENCE</scope>
    <source>
        <strain evidence="3">CAQ_001_2017</strain>
    </source>
</reference>
<feature type="region of interest" description="Disordered" evidence="1">
    <location>
        <begin position="1"/>
        <end position="35"/>
    </location>
</feature>
<dbReference type="AlphaFoldDB" id="A0A9P8RLR3"/>
<evidence type="ECO:0000313" key="4">
    <source>
        <dbReference type="Proteomes" id="UP000750711"/>
    </source>
</evidence>
<feature type="domain" description="Gfo/Idh/MocA-like oxidoreductase N-terminal" evidence="2">
    <location>
        <begin position="36"/>
        <end position="169"/>
    </location>
</feature>
<keyword evidence="4" id="KW-1185">Reference proteome</keyword>
<dbReference type="PANTHER" id="PTHR43377">
    <property type="entry name" value="BILIVERDIN REDUCTASE A"/>
    <property type="match status" value="1"/>
</dbReference>
<protein>
    <recommendedName>
        <fullName evidence="2">Gfo/Idh/MocA-like oxidoreductase N-terminal domain-containing protein</fullName>
    </recommendedName>
</protein>